<evidence type="ECO:0000256" key="1">
    <source>
        <dbReference type="ARBA" id="ARBA00022691"/>
    </source>
</evidence>
<keyword evidence="4" id="KW-0411">Iron-sulfur</keyword>
<evidence type="ECO:0000259" key="5">
    <source>
        <dbReference type="PROSITE" id="PS51918"/>
    </source>
</evidence>
<keyword evidence="1" id="KW-0949">S-adenosyl-L-methionine</keyword>
<dbReference type="InterPro" id="IPR058240">
    <property type="entry name" value="rSAM_sf"/>
</dbReference>
<dbReference type="NCBIfam" id="TIGR04466">
    <property type="entry name" value="rSAM_BlsE"/>
    <property type="match status" value="1"/>
</dbReference>
<dbReference type="PANTHER" id="PTHR11228">
    <property type="entry name" value="RADICAL SAM DOMAIN PROTEIN"/>
    <property type="match status" value="1"/>
</dbReference>
<dbReference type="InterPro" id="IPR031014">
    <property type="entry name" value="rSAM_BlsE"/>
</dbReference>
<dbReference type="SFLD" id="SFLDG01067">
    <property type="entry name" value="SPASM/twitch_domain_containing"/>
    <property type="match status" value="1"/>
</dbReference>
<keyword evidence="2" id="KW-0479">Metal-binding</keyword>
<organism evidence="6 7">
    <name type="scientific">Glycomyces rhizosphaerae</name>
    <dbReference type="NCBI Taxonomy" id="2054422"/>
    <lineage>
        <taxon>Bacteria</taxon>
        <taxon>Bacillati</taxon>
        <taxon>Actinomycetota</taxon>
        <taxon>Actinomycetes</taxon>
        <taxon>Glycomycetales</taxon>
        <taxon>Glycomycetaceae</taxon>
        <taxon>Glycomyces</taxon>
    </lineage>
</organism>
<keyword evidence="3" id="KW-0408">Iron</keyword>
<protein>
    <submittedName>
        <fullName evidence="6">Cytosylglucuronate decarboxylase</fullName>
    </submittedName>
</protein>
<comment type="caution">
    <text evidence="6">The sequence shown here is derived from an EMBL/GenBank/DDBJ whole genome shotgun (WGS) entry which is preliminary data.</text>
</comment>
<proteinExistence type="predicted"/>
<dbReference type="InterPro" id="IPR007197">
    <property type="entry name" value="rSAM"/>
</dbReference>
<accession>A0ABV7Q8B0</accession>
<dbReference type="SMART" id="SM00729">
    <property type="entry name" value="Elp3"/>
    <property type="match status" value="1"/>
</dbReference>
<dbReference type="InterPro" id="IPR013785">
    <property type="entry name" value="Aldolase_TIM"/>
</dbReference>
<evidence type="ECO:0000256" key="4">
    <source>
        <dbReference type="ARBA" id="ARBA00023014"/>
    </source>
</evidence>
<evidence type="ECO:0000256" key="3">
    <source>
        <dbReference type="ARBA" id="ARBA00023004"/>
    </source>
</evidence>
<dbReference type="RefSeq" id="WP_387980721.1">
    <property type="nucleotide sequence ID" value="NZ_JBHRWO010000021.1"/>
</dbReference>
<dbReference type="PROSITE" id="PS51918">
    <property type="entry name" value="RADICAL_SAM"/>
    <property type="match status" value="1"/>
</dbReference>
<keyword evidence="7" id="KW-1185">Reference proteome</keyword>
<dbReference type="PANTHER" id="PTHR11228:SF27">
    <property type="entry name" value="GLYCYL-RADICAL ENZYME ACTIVATING ENZYME MJ1227-RELATED"/>
    <property type="match status" value="1"/>
</dbReference>
<dbReference type="SUPFAM" id="SSF102114">
    <property type="entry name" value="Radical SAM enzymes"/>
    <property type="match status" value="1"/>
</dbReference>
<dbReference type="Gene3D" id="3.20.20.70">
    <property type="entry name" value="Aldolase class I"/>
    <property type="match status" value="1"/>
</dbReference>
<dbReference type="InterPro" id="IPR006638">
    <property type="entry name" value="Elp3/MiaA/NifB-like_rSAM"/>
</dbReference>
<dbReference type="SFLD" id="SFLDS00029">
    <property type="entry name" value="Radical_SAM"/>
    <property type="match status" value="1"/>
</dbReference>
<evidence type="ECO:0000256" key="2">
    <source>
        <dbReference type="ARBA" id="ARBA00022723"/>
    </source>
</evidence>
<sequence>MEDRKYLFVRVLEACNADCFFCGFALSRDRYRLQPDELAGILAQAAEMGVGHVRFTGGEPLMHREILPLVRVGAALPAKVSLITNGLLLPRMAEELAEAGLDQVIVSIDSGFAEQHNEYRNTPNLFEKAFEGIAEARRHRIRVRVNTVVGPHNYQSMPELAKTLRDAGVEQWELSALKLSDQITYPDREDVVRVAEAVYEGDGLIPMGKRWFGDTPEERDQYFERGIPPRSSGDVCRVTDDVMYLDPKEGYLFPCSLLPHRSTPVLYGAQVRNDDGSFTLDSPTFRERRLFFRENGANLCTGCSSSAAGYSDRAASGTPQPSWSY</sequence>
<dbReference type="Pfam" id="PF04055">
    <property type="entry name" value="Radical_SAM"/>
    <property type="match status" value="1"/>
</dbReference>
<dbReference type="InterPro" id="IPR050377">
    <property type="entry name" value="Radical_SAM_PqqE_MftC-like"/>
</dbReference>
<feature type="domain" description="Radical SAM core" evidence="5">
    <location>
        <begin position="1"/>
        <end position="214"/>
    </location>
</feature>
<reference evidence="7" key="1">
    <citation type="journal article" date="2019" name="Int. J. Syst. Evol. Microbiol.">
        <title>The Global Catalogue of Microorganisms (GCM) 10K type strain sequencing project: providing services to taxonomists for standard genome sequencing and annotation.</title>
        <authorList>
            <consortium name="The Broad Institute Genomics Platform"/>
            <consortium name="The Broad Institute Genome Sequencing Center for Infectious Disease"/>
            <person name="Wu L."/>
            <person name="Ma J."/>
        </authorList>
    </citation>
    <scope>NUCLEOTIDE SEQUENCE [LARGE SCALE GENOMIC DNA]</scope>
    <source>
        <strain evidence="7">CGMCC 4.7396</strain>
    </source>
</reference>
<evidence type="ECO:0000313" key="7">
    <source>
        <dbReference type="Proteomes" id="UP001595712"/>
    </source>
</evidence>
<dbReference type="CDD" id="cd01335">
    <property type="entry name" value="Radical_SAM"/>
    <property type="match status" value="1"/>
</dbReference>
<dbReference type="SFLD" id="SFLDG01386">
    <property type="entry name" value="main_SPASM_domain-containing"/>
    <property type="match status" value="1"/>
</dbReference>
<evidence type="ECO:0000313" key="6">
    <source>
        <dbReference type="EMBL" id="MFC3495848.1"/>
    </source>
</evidence>
<gene>
    <name evidence="6" type="primary">blsE</name>
    <name evidence="6" type="ORF">ACFO8M_25490</name>
</gene>
<dbReference type="Proteomes" id="UP001595712">
    <property type="component" value="Unassembled WGS sequence"/>
</dbReference>
<dbReference type="EMBL" id="JBHRWO010000021">
    <property type="protein sequence ID" value="MFC3495848.1"/>
    <property type="molecule type" value="Genomic_DNA"/>
</dbReference>
<name>A0ABV7Q8B0_9ACTN</name>